<gene>
    <name evidence="1" type="ORF">EYF80_004656</name>
</gene>
<sequence>MKNKRGRIQSGMMMEWMKKSRVPVQEQPVQAPVWWLWRQSLWVGHFTTLDSASENVPLVHGLQSTSSVSLPRLFTLVPGGHGECGLHSAPPSPDKKLLGGHVQSRSWMGVQAALSTKPVGHGVRQGWHFFIPFSPRVKLPSGQRLHSLTVVRVQWTDTWVPAGHLSQTSWVPESGSVC</sequence>
<protein>
    <submittedName>
        <fullName evidence="1">Uncharacterized protein</fullName>
    </submittedName>
</protein>
<reference evidence="1 2" key="1">
    <citation type="submission" date="2019-03" db="EMBL/GenBank/DDBJ databases">
        <title>First draft genome of Liparis tanakae, snailfish: a comprehensive survey of snailfish specific genes.</title>
        <authorList>
            <person name="Kim W."/>
            <person name="Song I."/>
            <person name="Jeong J.-H."/>
            <person name="Kim D."/>
            <person name="Kim S."/>
            <person name="Ryu S."/>
            <person name="Song J.Y."/>
            <person name="Lee S.K."/>
        </authorList>
    </citation>
    <scope>NUCLEOTIDE SEQUENCE [LARGE SCALE GENOMIC DNA]</scope>
    <source>
        <tissue evidence="1">Muscle</tissue>
    </source>
</reference>
<keyword evidence="2" id="KW-1185">Reference proteome</keyword>
<accession>A0A4Z2J682</accession>
<dbReference type="Proteomes" id="UP000314294">
    <property type="component" value="Unassembled WGS sequence"/>
</dbReference>
<proteinExistence type="predicted"/>
<evidence type="ECO:0000313" key="2">
    <source>
        <dbReference type="Proteomes" id="UP000314294"/>
    </source>
</evidence>
<dbReference type="EMBL" id="SRLO01000023">
    <property type="protein sequence ID" value="TNN85002.1"/>
    <property type="molecule type" value="Genomic_DNA"/>
</dbReference>
<dbReference type="AlphaFoldDB" id="A0A4Z2J682"/>
<comment type="caution">
    <text evidence="1">The sequence shown here is derived from an EMBL/GenBank/DDBJ whole genome shotgun (WGS) entry which is preliminary data.</text>
</comment>
<organism evidence="1 2">
    <name type="scientific">Liparis tanakae</name>
    <name type="common">Tanaka's snailfish</name>
    <dbReference type="NCBI Taxonomy" id="230148"/>
    <lineage>
        <taxon>Eukaryota</taxon>
        <taxon>Metazoa</taxon>
        <taxon>Chordata</taxon>
        <taxon>Craniata</taxon>
        <taxon>Vertebrata</taxon>
        <taxon>Euteleostomi</taxon>
        <taxon>Actinopterygii</taxon>
        <taxon>Neopterygii</taxon>
        <taxon>Teleostei</taxon>
        <taxon>Neoteleostei</taxon>
        <taxon>Acanthomorphata</taxon>
        <taxon>Eupercaria</taxon>
        <taxon>Perciformes</taxon>
        <taxon>Cottioidei</taxon>
        <taxon>Cottales</taxon>
        <taxon>Liparidae</taxon>
        <taxon>Liparis</taxon>
    </lineage>
</organism>
<name>A0A4Z2J682_9TELE</name>
<evidence type="ECO:0000313" key="1">
    <source>
        <dbReference type="EMBL" id="TNN85002.1"/>
    </source>
</evidence>